<dbReference type="SMART" id="SM00065">
    <property type="entry name" value="GAF"/>
    <property type="match status" value="1"/>
</dbReference>
<dbReference type="Pfam" id="PF01590">
    <property type="entry name" value="GAF"/>
    <property type="match status" value="1"/>
</dbReference>
<keyword evidence="3" id="KW-1185">Reference proteome</keyword>
<evidence type="ECO:0000259" key="1">
    <source>
        <dbReference type="PROSITE" id="PS50883"/>
    </source>
</evidence>
<dbReference type="InterPro" id="IPR003018">
    <property type="entry name" value="GAF"/>
</dbReference>
<name>A0A1L3SUI5_9HYPH</name>
<dbReference type="InterPro" id="IPR001633">
    <property type="entry name" value="EAL_dom"/>
</dbReference>
<dbReference type="SMART" id="SM00052">
    <property type="entry name" value="EAL"/>
    <property type="match status" value="1"/>
</dbReference>
<accession>A0A1L3SUI5</accession>
<dbReference type="EMBL" id="CP018171">
    <property type="protein sequence ID" value="APH73021.1"/>
    <property type="molecule type" value="Genomic_DNA"/>
</dbReference>
<organism evidence="2 3">
    <name type="scientific">Aquibium oceanicum</name>
    <dbReference type="NCBI Taxonomy" id="1670800"/>
    <lineage>
        <taxon>Bacteria</taxon>
        <taxon>Pseudomonadati</taxon>
        <taxon>Pseudomonadota</taxon>
        <taxon>Alphaproteobacteria</taxon>
        <taxon>Hyphomicrobiales</taxon>
        <taxon>Phyllobacteriaceae</taxon>
        <taxon>Aquibium</taxon>
    </lineage>
</organism>
<dbReference type="PANTHER" id="PTHR33121">
    <property type="entry name" value="CYCLIC DI-GMP PHOSPHODIESTERASE PDEF"/>
    <property type="match status" value="1"/>
</dbReference>
<gene>
    <name evidence="2" type="ORF">BSQ44_17840</name>
</gene>
<dbReference type="PANTHER" id="PTHR33121:SF76">
    <property type="entry name" value="SIGNALING PROTEIN"/>
    <property type="match status" value="1"/>
</dbReference>
<protein>
    <recommendedName>
        <fullName evidence="1">EAL domain-containing protein</fullName>
    </recommendedName>
</protein>
<dbReference type="SUPFAM" id="SSF141868">
    <property type="entry name" value="EAL domain-like"/>
    <property type="match status" value="1"/>
</dbReference>
<evidence type="ECO:0000313" key="3">
    <source>
        <dbReference type="Proteomes" id="UP000182840"/>
    </source>
</evidence>
<sequence>MQKSLSSLVGAGSDESVKLALASIRKHLGMEVAYISEFVGNDSVFAEVDAPGLEALIKVGDVRSLDDVYCRHILAGRLPELMADTADYELARSMPITRDVPIGAHMSVPLKGKDGIPFGMFCCLSPSPNKTLNDRDLKMMKIFADMAASQINDRKEREREAQDRRALVEQVLAQDAFKIVYQPIVAFNSSRPTWLEALCRFTVEPYRSPDQWFKDAFESGCGVALELAVLEKAFEAFRHLPGDIYLSLNAAPQTILSGELPRVLANVPKDRLVLEITEHAPVADYTALAAAIAPLRQAGVRIAVDDAGAGYSGLQHVLSLSPDLIKLDMSLTRDVDTDQARQALAAALIYFAIKTDCVIIAEGVETQAELDTLRALGVPLAQGYYLGRPQDLAATQELLRDSRQRESA</sequence>
<dbReference type="InterPro" id="IPR029016">
    <property type="entry name" value="GAF-like_dom_sf"/>
</dbReference>
<dbReference type="InterPro" id="IPR050706">
    <property type="entry name" value="Cyclic-di-GMP_PDE-like"/>
</dbReference>
<dbReference type="GO" id="GO:0071111">
    <property type="term" value="F:cyclic-guanylate-specific phosphodiesterase activity"/>
    <property type="evidence" value="ECO:0007669"/>
    <property type="project" value="InterPro"/>
</dbReference>
<dbReference type="AlphaFoldDB" id="A0A1L3SUI5"/>
<dbReference type="InterPro" id="IPR035919">
    <property type="entry name" value="EAL_sf"/>
</dbReference>
<dbReference type="KEGG" id="meso:BSQ44_17840"/>
<dbReference type="Gene3D" id="3.20.20.450">
    <property type="entry name" value="EAL domain"/>
    <property type="match status" value="1"/>
</dbReference>
<dbReference type="RefSeq" id="WP_072606492.1">
    <property type="nucleotide sequence ID" value="NZ_CP018171.1"/>
</dbReference>
<dbReference type="STRING" id="1670800.BSQ44_17840"/>
<proteinExistence type="predicted"/>
<dbReference type="SUPFAM" id="SSF55781">
    <property type="entry name" value="GAF domain-like"/>
    <property type="match status" value="1"/>
</dbReference>
<dbReference type="Gene3D" id="3.30.450.40">
    <property type="match status" value="1"/>
</dbReference>
<evidence type="ECO:0000313" key="2">
    <source>
        <dbReference type="EMBL" id="APH73021.1"/>
    </source>
</evidence>
<reference evidence="3" key="1">
    <citation type="submission" date="2016-11" db="EMBL/GenBank/DDBJ databases">
        <title>Mesorhizobium oceanicum sp. nov., isolated from deep seawater in South China Sea.</title>
        <authorList>
            <person name="Fu G.-Y."/>
        </authorList>
    </citation>
    <scope>NUCLEOTIDE SEQUENCE [LARGE SCALE GENOMIC DNA]</scope>
    <source>
        <strain evidence="3">B7</strain>
    </source>
</reference>
<dbReference type="Pfam" id="PF00563">
    <property type="entry name" value="EAL"/>
    <property type="match status" value="1"/>
</dbReference>
<dbReference type="PROSITE" id="PS50883">
    <property type="entry name" value="EAL"/>
    <property type="match status" value="1"/>
</dbReference>
<feature type="domain" description="EAL" evidence="1">
    <location>
        <begin position="161"/>
        <end position="403"/>
    </location>
</feature>
<dbReference type="Proteomes" id="UP000182840">
    <property type="component" value="Chromosome"/>
</dbReference>
<dbReference type="CDD" id="cd01948">
    <property type="entry name" value="EAL"/>
    <property type="match status" value="1"/>
</dbReference>